<evidence type="ECO:0008006" key="3">
    <source>
        <dbReference type="Google" id="ProtNLM"/>
    </source>
</evidence>
<keyword evidence="2" id="KW-1185">Reference proteome</keyword>
<protein>
    <recommendedName>
        <fullName evidence="3">XPG-I domain-containing protein</fullName>
    </recommendedName>
</protein>
<name>A0A168P8D2_MUCCL</name>
<dbReference type="VEuPathDB" id="FungiDB:MUCCIDRAFT_104246"/>
<dbReference type="OrthoDB" id="2423903at2759"/>
<accession>A0A168P8D2</accession>
<gene>
    <name evidence="1" type="ORF">MUCCIDRAFT_104246</name>
</gene>
<organism evidence="1 2">
    <name type="scientific">Mucor lusitanicus CBS 277.49</name>
    <dbReference type="NCBI Taxonomy" id="747725"/>
    <lineage>
        <taxon>Eukaryota</taxon>
        <taxon>Fungi</taxon>
        <taxon>Fungi incertae sedis</taxon>
        <taxon>Mucoromycota</taxon>
        <taxon>Mucoromycotina</taxon>
        <taxon>Mucoromycetes</taxon>
        <taxon>Mucorales</taxon>
        <taxon>Mucorineae</taxon>
        <taxon>Mucoraceae</taxon>
        <taxon>Mucor</taxon>
    </lineage>
</organism>
<comment type="caution">
    <text evidence="1">The sequence shown here is derived from an EMBL/GenBank/DDBJ whole genome shotgun (WGS) entry which is preliminary data.</text>
</comment>
<sequence>MGVPGAWKLLFERSVKAESCNNLKDILGWREKKRKIHVDLVGSFYQDIKRFFIDCDKFDGPQKILAAQKFLNHLAGIIPKDKCVLYVNGSATEEQSQRIEKGISNHSKFCRKLEQEIKDYNDKPNKDDWERLVHRICSMFRFTHDLPTIIYKVASEQGWSIVQAKGEAQVAIGMEGGIVLSGDSDMLFYPNIDTFIKPLIFGGIHRQEYRLFHKSSVLSTLELNSAAFTAMGILSDNEYDRNLYGKPLEHVYSVIQDIQQANPHLFSIRQFIEAYIAEMNARTGKSVVLEDYIKSYRIFVLQEEHLQPVYDAESNNLNTAAHYLKQLRRI</sequence>
<dbReference type="SUPFAM" id="SSF88723">
    <property type="entry name" value="PIN domain-like"/>
    <property type="match status" value="1"/>
</dbReference>
<evidence type="ECO:0000313" key="2">
    <source>
        <dbReference type="Proteomes" id="UP000077051"/>
    </source>
</evidence>
<evidence type="ECO:0000313" key="1">
    <source>
        <dbReference type="EMBL" id="OAD07326.1"/>
    </source>
</evidence>
<proteinExistence type="predicted"/>
<dbReference type="EMBL" id="AMYB01000001">
    <property type="protein sequence ID" value="OAD07326.1"/>
    <property type="molecule type" value="Genomic_DNA"/>
</dbReference>
<dbReference type="Proteomes" id="UP000077051">
    <property type="component" value="Unassembled WGS sequence"/>
</dbReference>
<dbReference type="InterPro" id="IPR029060">
    <property type="entry name" value="PIN-like_dom_sf"/>
</dbReference>
<reference evidence="1 2" key="1">
    <citation type="submission" date="2015-06" db="EMBL/GenBank/DDBJ databases">
        <title>Expansion of signal transduction pathways in fungi by whole-genome duplication.</title>
        <authorList>
            <consortium name="DOE Joint Genome Institute"/>
            <person name="Corrochano L.M."/>
            <person name="Kuo A."/>
            <person name="Marcet-Houben M."/>
            <person name="Polaino S."/>
            <person name="Salamov A."/>
            <person name="Villalobos J.M."/>
            <person name="Alvarez M.I."/>
            <person name="Avalos J."/>
            <person name="Benito E.P."/>
            <person name="Benoit I."/>
            <person name="Burger G."/>
            <person name="Camino L.P."/>
            <person name="Canovas D."/>
            <person name="Cerda-Olmedo E."/>
            <person name="Cheng J.-F."/>
            <person name="Dominguez A."/>
            <person name="Elias M."/>
            <person name="Eslava A.P."/>
            <person name="Glaser F."/>
            <person name="Grimwood J."/>
            <person name="Gutierrez G."/>
            <person name="Heitman J."/>
            <person name="Henrissat B."/>
            <person name="Iturriaga E.A."/>
            <person name="Lang B.F."/>
            <person name="Lavin J.L."/>
            <person name="Lee S."/>
            <person name="Li W."/>
            <person name="Lindquist E."/>
            <person name="Lopez-Garcia S."/>
            <person name="Luque E.M."/>
            <person name="Marcos A.T."/>
            <person name="Martin J."/>
            <person name="Mccluskey K."/>
            <person name="Medina H.R."/>
            <person name="Miralles-Duran A."/>
            <person name="Miyazaki A."/>
            <person name="Munoz-Torres E."/>
            <person name="Oguiza J.A."/>
            <person name="Ohm R."/>
            <person name="Olmedo M."/>
            <person name="Orejas M."/>
            <person name="Ortiz-Castellanos L."/>
            <person name="Pisabarro A.G."/>
            <person name="Rodriguez-Romero J."/>
            <person name="Ruiz-Herrera J."/>
            <person name="Ruiz-Vazquez R."/>
            <person name="Sanz C."/>
            <person name="Schackwitz W."/>
            <person name="Schmutz J."/>
            <person name="Shahriari M."/>
            <person name="Shelest E."/>
            <person name="Silva-Franco F."/>
            <person name="Soanes D."/>
            <person name="Syed K."/>
            <person name="Tagua V.G."/>
            <person name="Talbot N.J."/>
            <person name="Thon M."/>
            <person name="De Vries R.P."/>
            <person name="Wiebenga A."/>
            <person name="Yadav J.S."/>
            <person name="Braun E.L."/>
            <person name="Baker S."/>
            <person name="Garre V."/>
            <person name="Horwitz B."/>
            <person name="Torres-Martinez S."/>
            <person name="Idnurm A."/>
            <person name="Herrera-Estrella A."/>
            <person name="Gabaldon T."/>
            <person name="Grigoriev I.V."/>
        </authorList>
    </citation>
    <scope>NUCLEOTIDE SEQUENCE [LARGE SCALE GENOMIC DNA]</scope>
    <source>
        <strain evidence="1 2">CBS 277.49</strain>
    </source>
</reference>
<dbReference type="AlphaFoldDB" id="A0A168P8D2"/>